<organism evidence="7 8">
    <name type="scientific">Cynoglossus semilaevis</name>
    <name type="common">Tongue sole</name>
    <dbReference type="NCBI Taxonomy" id="244447"/>
    <lineage>
        <taxon>Eukaryota</taxon>
        <taxon>Metazoa</taxon>
        <taxon>Chordata</taxon>
        <taxon>Craniata</taxon>
        <taxon>Vertebrata</taxon>
        <taxon>Euteleostomi</taxon>
        <taxon>Actinopterygii</taxon>
        <taxon>Neopterygii</taxon>
        <taxon>Teleostei</taxon>
        <taxon>Neoteleostei</taxon>
        <taxon>Acanthomorphata</taxon>
        <taxon>Carangaria</taxon>
        <taxon>Pleuronectiformes</taxon>
        <taxon>Pleuronectoidei</taxon>
        <taxon>Cynoglossidae</taxon>
        <taxon>Cynoglossinae</taxon>
        <taxon>Cynoglossus</taxon>
    </lineage>
</organism>
<accession>A0A3P8WQH6</accession>
<dbReference type="GO" id="GO:0016020">
    <property type="term" value="C:membrane"/>
    <property type="evidence" value="ECO:0007669"/>
    <property type="project" value="UniProtKB-SubCell"/>
</dbReference>
<dbReference type="Pfam" id="PF05805">
    <property type="entry name" value="L6_membrane"/>
    <property type="match status" value="1"/>
</dbReference>
<protein>
    <submittedName>
        <fullName evidence="7">Transmembrane 4 L six family member 21a</fullName>
    </submittedName>
</protein>
<feature type="transmembrane region" description="Helical" evidence="6">
    <location>
        <begin position="131"/>
        <end position="159"/>
    </location>
</feature>
<keyword evidence="5 6" id="KW-0472">Membrane</keyword>
<keyword evidence="4 6" id="KW-1133">Transmembrane helix</keyword>
<feature type="transmembrane region" description="Helical" evidence="6">
    <location>
        <begin position="58"/>
        <end position="85"/>
    </location>
</feature>
<dbReference type="Ensembl" id="ENSCSET00000027285.1">
    <property type="protein sequence ID" value="ENSCSEP00000026925.1"/>
    <property type="gene ID" value="ENSCSEG00000017199.1"/>
</dbReference>
<dbReference type="InterPro" id="IPR008661">
    <property type="entry name" value="L6_membrane"/>
</dbReference>
<dbReference type="Proteomes" id="UP000265120">
    <property type="component" value="Chromosome 19"/>
</dbReference>
<dbReference type="OMA" id="DIWETCA"/>
<comment type="similarity">
    <text evidence="2">Belongs to the L6 tetraspanin family.</text>
</comment>
<dbReference type="PANTHER" id="PTHR14198:SF23">
    <property type="entry name" value="SI:CH211-137I24.10"/>
    <property type="match status" value="1"/>
</dbReference>
<evidence type="ECO:0000256" key="1">
    <source>
        <dbReference type="ARBA" id="ARBA00004141"/>
    </source>
</evidence>
<reference evidence="7" key="3">
    <citation type="submission" date="2025-09" db="UniProtKB">
        <authorList>
            <consortium name="Ensembl"/>
        </authorList>
    </citation>
    <scope>IDENTIFICATION</scope>
</reference>
<proteinExistence type="inferred from homology"/>
<name>A0A3P8WQH6_CYNSE</name>
<keyword evidence="8" id="KW-1185">Reference proteome</keyword>
<dbReference type="GeneTree" id="ENSGT01030000234590"/>
<dbReference type="PANTHER" id="PTHR14198">
    <property type="entry name" value="TRANSMEMBRANE 4 L6 FAMILY MEMBER 1-RELATED"/>
    <property type="match status" value="1"/>
</dbReference>
<feature type="transmembrane region" description="Helical" evidence="6">
    <location>
        <begin position="20"/>
        <end position="46"/>
    </location>
</feature>
<reference evidence="7" key="2">
    <citation type="submission" date="2025-08" db="UniProtKB">
        <authorList>
            <consortium name="Ensembl"/>
        </authorList>
    </citation>
    <scope>IDENTIFICATION</scope>
</reference>
<reference evidence="7 8" key="1">
    <citation type="journal article" date="2014" name="Nat. Genet.">
        <title>Whole-genome sequence of a flatfish provides insights into ZW sex chromosome evolution and adaptation to a benthic lifestyle.</title>
        <authorList>
            <person name="Chen S."/>
            <person name="Zhang G."/>
            <person name="Shao C."/>
            <person name="Huang Q."/>
            <person name="Liu G."/>
            <person name="Zhang P."/>
            <person name="Song W."/>
            <person name="An N."/>
            <person name="Chalopin D."/>
            <person name="Volff J.N."/>
            <person name="Hong Y."/>
            <person name="Li Q."/>
            <person name="Sha Z."/>
            <person name="Zhou H."/>
            <person name="Xie M."/>
            <person name="Yu Q."/>
            <person name="Liu Y."/>
            <person name="Xiang H."/>
            <person name="Wang N."/>
            <person name="Wu K."/>
            <person name="Yang C."/>
            <person name="Zhou Q."/>
            <person name="Liao X."/>
            <person name="Yang L."/>
            <person name="Hu Q."/>
            <person name="Zhang J."/>
            <person name="Meng L."/>
            <person name="Jin L."/>
            <person name="Tian Y."/>
            <person name="Lian J."/>
            <person name="Yang J."/>
            <person name="Miao G."/>
            <person name="Liu S."/>
            <person name="Liang Z."/>
            <person name="Yan F."/>
            <person name="Li Y."/>
            <person name="Sun B."/>
            <person name="Zhang H."/>
            <person name="Zhang J."/>
            <person name="Zhu Y."/>
            <person name="Du M."/>
            <person name="Zhao Y."/>
            <person name="Schartl M."/>
            <person name="Tang Q."/>
            <person name="Wang J."/>
        </authorList>
    </citation>
    <scope>NUCLEOTIDE SEQUENCE</scope>
</reference>
<comment type="subcellular location">
    <subcellularLocation>
        <location evidence="1">Membrane</location>
        <topology evidence="1">Multi-pass membrane protein</topology>
    </subcellularLocation>
</comment>
<dbReference type="InParanoid" id="A0A3P8WQH6"/>
<evidence type="ECO:0000256" key="3">
    <source>
        <dbReference type="ARBA" id="ARBA00022692"/>
    </source>
</evidence>
<dbReference type="AlphaFoldDB" id="A0A3P8WQH6"/>
<evidence type="ECO:0000256" key="2">
    <source>
        <dbReference type="ARBA" id="ARBA00006193"/>
    </source>
</evidence>
<dbReference type="STRING" id="244447.ENSCSEP00000026925"/>
<sequence length="165" mass="17952">SCFRKCSHISSRTNWEGDYLVVSVILVVTQVEFISCQVLMPALYIQLTGQTGCCGNRLGMLVSIIFAGVGAVGAAYCFIVALIGLHNGPLCNDGDKWTRPFADRDPNYMTKSSWWTECLEPKNVVQFNMGLFITLMAASCLQVVLCVIQVINGLVGCLCGTGNEK</sequence>
<evidence type="ECO:0000256" key="6">
    <source>
        <dbReference type="SAM" id="Phobius"/>
    </source>
</evidence>
<evidence type="ECO:0000256" key="5">
    <source>
        <dbReference type="ARBA" id="ARBA00023136"/>
    </source>
</evidence>
<evidence type="ECO:0000313" key="7">
    <source>
        <dbReference type="Ensembl" id="ENSCSEP00000026925.1"/>
    </source>
</evidence>
<evidence type="ECO:0000313" key="8">
    <source>
        <dbReference type="Proteomes" id="UP000265120"/>
    </source>
</evidence>
<keyword evidence="3 6" id="KW-0812">Transmembrane</keyword>
<evidence type="ECO:0000256" key="4">
    <source>
        <dbReference type="ARBA" id="ARBA00022989"/>
    </source>
</evidence>